<evidence type="ECO:0000313" key="10">
    <source>
        <dbReference type="EMBL" id="KAF3424854.1"/>
    </source>
</evidence>
<evidence type="ECO:0000256" key="4">
    <source>
        <dbReference type="ARBA" id="ARBA00022741"/>
    </source>
</evidence>
<dbReference type="SUPFAM" id="SSF56112">
    <property type="entry name" value="Protein kinase-like (PK-like)"/>
    <property type="match status" value="1"/>
</dbReference>
<dbReference type="InterPro" id="IPR036936">
    <property type="entry name" value="CRIB_dom_sf"/>
</dbReference>
<dbReference type="Pfam" id="PF00786">
    <property type="entry name" value="PBD"/>
    <property type="match status" value="1"/>
</dbReference>
<dbReference type="Gene3D" id="1.10.510.10">
    <property type="entry name" value="Transferase(Phosphotransferase) domain 1"/>
    <property type="match status" value="1"/>
</dbReference>
<feature type="domain" description="CRIB" evidence="9">
    <location>
        <begin position="11"/>
        <end position="24"/>
    </location>
</feature>
<dbReference type="SMART" id="SM00285">
    <property type="entry name" value="PBD"/>
    <property type="match status" value="1"/>
</dbReference>
<evidence type="ECO:0000256" key="2">
    <source>
        <dbReference type="ARBA" id="ARBA00022527"/>
    </source>
</evidence>
<dbReference type="EMBL" id="WNWW01000440">
    <property type="protein sequence ID" value="KAF3424854.1"/>
    <property type="molecule type" value="Genomic_DNA"/>
</dbReference>
<dbReference type="PANTHER" id="PTHR45832:SF8">
    <property type="entry name" value="PROTEIN KINASE DOMAIN-CONTAINING PROTEIN"/>
    <property type="match status" value="1"/>
</dbReference>
<reference evidence="10" key="1">
    <citation type="submission" date="2019-11" db="EMBL/GenBank/DDBJ databases">
        <title>The nuclear and mitochondrial genomes of Frieseomelitta varia - a highly eusocial stingless bee (Meliponini) with a permanently sterile worker caste.</title>
        <authorList>
            <person name="Freitas F.C.P."/>
            <person name="Lourenco A.P."/>
            <person name="Nunes F.M.F."/>
            <person name="Paschoal A.R."/>
            <person name="Abreu F.C.P."/>
            <person name="Barbin F.O."/>
            <person name="Bataglia L."/>
            <person name="Cardoso-Junior C.A.M."/>
            <person name="Cervoni M.S."/>
            <person name="Silva S.R."/>
            <person name="Dalarmi F."/>
            <person name="Del Lama M.A."/>
            <person name="Depintor T.S."/>
            <person name="Ferreira K.M."/>
            <person name="Goria P.S."/>
            <person name="Jaskot M.C."/>
            <person name="Lago D.C."/>
            <person name="Luna-Lucena D."/>
            <person name="Moda L.M."/>
            <person name="Nascimento L."/>
            <person name="Pedrino M."/>
            <person name="Rabico F.O."/>
            <person name="Sanches F.C."/>
            <person name="Santos D.E."/>
            <person name="Santos C.G."/>
            <person name="Vieira J."/>
            <person name="Lopes T.F."/>
            <person name="Barchuk A.R."/>
            <person name="Hartfelder K."/>
            <person name="Simoes Z.L.P."/>
            <person name="Bitondi M.M.G."/>
            <person name="Pinheiro D.G."/>
        </authorList>
    </citation>
    <scope>NUCLEOTIDE SEQUENCE</scope>
    <source>
        <strain evidence="10">USP_RPSP 00005682</strain>
        <tissue evidence="10">Whole individual</tissue>
    </source>
</reference>
<feature type="compositionally biased region" description="Polar residues" evidence="7">
    <location>
        <begin position="327"/>
        <end position="353"/>
    </location>
</feature>
<keyword evidence="3" id="KW-0808">Transferase</keyword>
<feature type="compositionally biased region" description="Low complexity" evidence="7">
    <location>
        <begin position="105"/>
        <end position="115"/>
    </location>
</feature>
<dbReference type="AlphaFoldDB" id="A0A833RJP0"/>
<comment type="caution">
    <text evidence="10">The sequence shown here is derived from an EMBL/GenBank/DDBJ whole genome shotgun (WGS) entry which is preliminary data.</text>
</comment>
<feature type="compositionally biased region" description="Low complexity" evidence="7">
    <location>
        <begin position="354"/>
        <end position="368"/>
    </location>
</feature>
<evidence type="ECO:0000313" key="11">
    <source>
        <dbReference type="Proteomes" id="UP000655588"/>
    </source>
</evidence>
<dbReference type="GO" id="GO:0004674">
    <property type="term" value="F:protein serine/threonine kinase activity"/>
    <property type="evidence" value="ECO:0007669"/>
    <property type="project" value="UniProtKB-KW"/>
</dbReference>
<dbReference type="PROSITE" id="PS50108">
    <property type="entry name" value="CRIB"/>
    <property type="match status" value="1"/>
</dbReference>
<dbReference type="Proteomes" id="UP000655588">
    <property type="component" value="Unassembled WGS sequence"/>
</dbReference>
<evidence type="ECO:0000256" key="5">
    <source>
        <dbReference type="ARBA" id="ARBA00022777"/>
    </source>
</evidence>
<keyword evidence="5" id="KW-0418">Kinase</keyword>
<sequence>MFAKKKKKPQISTPTNFEHRVHTGFDKREGKFIGLPLQWASIVGNNQILKSTNRPLPLVDPSEITPTEILDLKTIVRGHNDPKGRTSTGDKNTENGLPKTSTVARSNSLRSSSPPRLRRDYRHNSNLPPSVPEGQEIPSGTNQVQGYTNFGKQHNYFDKMRQNSPNVASTLHPNTQSMIPNLQNLNPNMQSSPNLTHVGSNAQNLSLNFQNLSPITTPQCPMQSPGTPQLIDSEFHRLNTQMTTSGQYNGNAQISNIETSSRDQQMTQNTFLHKLQPKISPVGSIASQRPLSQLSTHNVNKYSQAYSTPENSSILQSHIKRPIETSQSMHNLSKSNLPSSGNSLTPDQNQNMKSALSSGNLAVGSSSSTTNKQTAEQRLTHEQFRAALQMVVSRGDPRENLENFLKIGEGSTGTVCIATEKNTNRQVAIATVCSQCLKPLAYLHSQGVIHRDIKSDSILLTADGRVKLSDFGFCAQVSQELPRRKSLVGTPYWMSPEVISRLPYGPEVDIWSLGIMIIEMVDGEPPFFNEPPLQAMRRIRDMPPPKLKNSHKVSSKYPTICLYRHNDEHILITFIVAIVIVSPRLQGFLERMLVRDPAQRATATELLQHPFLRQAQSPSILIPLMRGSRHTNC</sequence>
<feature type="domain" description="Protein kinase" evidence="8">
    <location>
        <begin position="291"/>
        <end position="612"/>
    </location>
</feature>
<dbReference type="PANTHER" id="PTHR45832">
    <property type="entry name" value="SERINE/THREONINE-PROTEIN KINASE SAMKA-RELATED-RELATED"/>
    <property type="match status" value="1"/>
</dbReference>
<name>A0A833RJP0_9HYME</name>
<evidence type="ECO:0000256" key="7">
    <source>
        <dbReference type="SAM" id="MobiDB-lite"/>
    </source>
</evidence>
<accession>A0A833RJP0</accession>
<dbReference type="InterPro" id="IPR033923">
    <property type="entry name" value="PAK_BD"/>
</dbReference>
<dbReference type="InterPro" id="IPR000095">
    <property type="entry name" value="CRIB_dom"/>
</dbReference>
<organism evidence="10 11">
    <name type="scientific">Frieseomelitta varia</name>
    <dbReference type="NCBI Taxonomy" id="561572"/>
    <lineage>
        <taxon>Eukaryota</taxon>
        <taxon>Metazoa</taxon>
        <taxon>Ecdysozoa</taxon>
        <taxon>Arthropoda</taxon>
        <taxon>Hexapoda</taxon>
        <taxon>Insecta</taxon>
        <taxon>Pterygota</taxon>
        <taxon>Neoptera</taxon>
        <taxon>Endopterygota</taxon>
        <taxon>Hymenoptera</taxon>
        <taxon>Apocrita</taxon>
        <taxon>Aculeata</taxon>
        <taxon>Apoidea</taxon>
        <taxon>Anthophila</taxon>
        <taxon>Apidae</taxon>
        <taxon>Frieseomelitta</taxon>
    </lineage>
</organism>
<dbReference type="InterPro" id="IPR011009">
    <property type="entry name" value="Kinase-like_dom_sf"/>
</dbReference>
<feature type="region of interest" description="Disordered" evidence="7">
    <location>
        <begin position="76"/>
        <end position="148"/>
    </location>
</feature>
<evidence type="ECO:0000256" key="1">
    <source>
        <dbReference type="ARBA" id="ARBA00012513"/>
    </source>
</evidence>
<evidence type="ECO:0000259" key="8">
    <source>
        <dbReference type="PROSITE" id="PS50011"/>
    </source>
</evidence>
<evidence type="ECO:0000259" key="9">
    <source>
        <dbReference type="PROSITE" id="PS50108"/>
    </source>
</evidence>
<dbReference type="EC" id="2.7.11.1" evidence="1"/>
<dbReference type="CDD" id="cd01093">
    <property type="entry name" value="CRIB_PAK_like"/>
    <property type="match status" value="1"/>
</dbReference>
<dbReference type="InterPro" id="IPR000719">
    <property type="entry name" value="Prot_kinase_dom"/>
</dbReference>
<feature type="compositionally biased region" description="Polar residues" evidence="7">
    <location>
        <begin position="85"/>
        <end position="104"/>
    </location>
</feature>
<protein>
    <recommendedName>
        <fullName evidence="1">non-specific serine/threonine protein kinase</fullName>
        <ecNumber evidence="1">2.7.11.1</ecNumber>
    </recommendedName>
</protein>
<keyword evidence="2" id="KW-0723">Serine/threonine-protein kinase</keyword>
<keyword evidence="11" id="KW-1185">Reference proteome</keyword>
<keyword evidence="6" id="KW-0067">ATP-binding</keyword>
<dbReference type="Pfam" id="PF00069">
    <property type="entry name" value="Pkinase"/>
    <property type="match status" value="1"/>
</dbReference>
<dbReference type="FunFam" id="3.90.810.10:FF:000002">
    <property type="entry name" value="Non-specific serine/threonine protein kinase"/>
    <property type="match status" value="1"/>
</dbReference>
<gene>
    <name evidence="10" type="ORF">E2986_00969</name>
</gene>
<feature type="compositionally biased region" description="Polar residues" evidence="7">
    <location>
        <begin position="138"/>
        <end position="148"/>
    </location>
</feature>
<evidence type="ECO:0000256" key="6">
    <source>
        <dbReference type="ARBA" id="ARBA00022840"/>
    </source>
</evidence>
<proteinExistence type="predicted"/>
<dbReference type="PROSITE" id="PS50011">
    <property type="entry name" value="PROTEIN_KINASE_DOM"/>
    <property type="match status" value="1"/>
</dbReference>
<dbReference type="GO" id="GO:0005524">
    <property type="term" value="F:ATP binding"/>
    <property type="evidence" value="ECO:0007669"/>
    <property type="project" value="UniProtKB-KW"/>
</dbReference>
<evidence type="ECO:0000256" key="3">
    <source>
        <dbReference type="ARBA" id="ARBA00022679"/>
    </source>
</evidence>
<dbReference type="InterPro" id="IPR051931">
    <property type="entry name" value="PAK3-like"/>
</dbReference>
<dbReference type="Gene3D" id="3.90.810.10">
    <property type="entry name" value="CRIB domain"/>
    <property type="match status" value="1"/>
</dbReference>
<keyword evidence="4" id="KW-0547">Nucleotide-binding</keyword>
<feature type="region of interest" description="Disordered" evidence="7">
    <location>
        <begin position="327"/>
        <end position="376"/>
    </location>
</feature>